<keyword evidence="1" id="KW-1133">Transmembrane helix</keyword>
<keyword evidence="4" id="KW-1185">Reference proteome</keyword>
<evidence type="ECO:0000256" key="1">
    <source>
        <dbReference type="SAM" id="Phobius"/>
    </source>
</evidence>
<evidence type="ECO:0000259" key="2">
    <source>
        <dbReference type="Pfam" id="PF20237"/>
    </source>
</evidence>
<keyword evidence="1" id="KW-0472">Membrane</keyword>
<keyword evidence="1" id="KW-0812">Transmembrane</keyword>
<evidence type="ECO:0000313" key="3">
    <source>
        <dbReference type="EMBL" id="KAH7055581.1"/>
    </source>
</evidence>
<dbReference type="Pfam" id="PF20237">
    <property type="entry name" value="DUF6594"/>
    <property type="match status" value="1"/>
</dbReference>
<organism evidence="3 4">
    <name type="scientific">Macrophomina phaseolina</name>
    <dbReference type="NCBI Taxonomy" id="35725"/>
    <lineage>
        <taxon>Eukaryota</taxon>
        <taxon>Fungi</taxon>
        <taxon>Dikarya</taxon>
        <taxon>Ascomycota</taxon>
        <taxon>Pezizomycotina</taxon>
        <taxon>Dothideomycetes</taxon>
        <taxon>Dothideomycetes incertae sedis</taxon>
        <taxon>Botryosphaeriales</taxon>
        <taxon>Botryosphaeriaceae</taxon>
        <taxon>Macrophomina</taxon>
    </lineage>
</organism>
<evidence type="ECO:0000313" key="4">
    <source>
        <dbReference type="Proteomes" id="UP000774617"/>
    </source>
</evidence>
<comment type="caution">
    <text evidence="3">The sequence shown here is derived from an EMBL/GenBank/DDBJ whole genome shotgun (WGS) entry which is preliminary data.</text>
</comment>
<sequence length="116" mass="12412">MDLAPLTPILNTLGPVSYGGDETSREFGEAEIKYTGKKFLRAAALVGTIVASILPVLAIVLYTVQDTPARLGLIAAFTAVFSTCLWFMTEGNLIEVFTATSTFAAVCVVFIGNDFR</sequence>
<dbReference type="PANTHER" id="PTHR34502:SF5">
    <property type="entry name" value="DUF6594 DOMAIN-CONTAINING PROTEIN"/>
    <property type="match status" value="1"/>
</dbReference>
<gene>
    <name evidence="3" type="ORF">B0J12DRAFT_738308</name>
</gene>
<accession>A0ABQ8GGJ3</accession>
<feature type="transmembrane region" description="Helical" evidence="1">
    <location>
        <begin position="71"/>
        <end position="88"/>
    </location>
</feature>
<reference evidence="3 4" key="1">
    <citation type="journal article" date="2021" name="Nat. Commun.">
        <title>Genetic determinants of endophytism in the Arabidopsis root mycobiome.</title>
        <authorList>
            <person name="Mesny F."/>
            <person name="Miyauchi S."/>
            <person name="Thiergart T."/>
            <person name="Pickel B."/>
            <person name="Atanasova L."/>
            <person name="Karlsson M."/>
            <person name="Huettel B."/>
            <person name="Barry K.W."/>
            <person name="Haridas S."/>
            <person name="Chen C."/>
            <person name="Bauer D."/>
            <person name="Andreopoulos W."/>
            <person name="Pangilinan J."/>
            <person name="LaButti K."/>
            <person name="Riley R."/>
            <person name="Lipzen A."/>
            <person name="Clum A."/>
            <person name="Drula E."/>
            <person name="Henrissat B."/>
            <person name="Kohler A."/>
            <person name="Grigoriev I.V."/>
            <person name="Martin F.M."/>
            <person name="Hacquard S."/>
        </authorList>
    </citation>
    <scope>NUCLEOTIDE SEQUENCE [LARGE SCALE GENOMIC DNA]</scope>
    <source>
        <strain evidence="3 4">MPI-SDFR-AT-0080</strain>
    </source>
</reference>
<name>A0ABQ8GGJ3_9PEZI</name>
<proteinExistence type="predicted"/>
<feature type="transmembrane region" description="Helical" evidence="1">
    <location>
        <begin position="94"/>
        <end position="112"/>
    </location>
</feature>
<feature type="domain" description="DUF6594" evidence="2">
    <location>
        <begin position="27"/>
        <end position="108"/>
    </location>
</feature>
<protein>
    <recommendedName>
        <fullName evidence="2">DUF6594 domain-containing protein</fullName>
    </recommendedName>
</protein>
<dbReference type="PANTHER" id="PTHR34502">
    <property type="entry name" value="DUF6594 DOMAIN-CONTAINING PROTEIN-RELATED"/>
    <property type="match status" value="1"/>
</dbReference>
<feature type="transmembrane region" description="Helical" evidence="1">
    <location>
        <begin position="42"/>
        <end position="64"/>
    </location>
</feature>
<dbReference type="InterPro" id="IPR046529">
    <property type="entry name" value="DUF6594"/>
</dbReference>
<dbReference type="Proteomes" id="UP000774617">
    <property type="component" value="Unassembled WGS sequence"/>
</dbReference>
<dbReference type="EMBL" id="JAGTJR010000008">
    <property type="protein sequence ID" value="KAH7055581.1"/>
    <property type="molecule type" value="Genomic_DNA"/>
</dbReference>